<dbReference type="Proteomes" id="UP000004995">
    <property type="component" value="Unassembled WGS sequence"/>
</dbReference>
<name>K3YE81_SETIT</name>
<dbReference type="AlphaFoldDB" id="K3YE81"/>
<reference evidence="2" key="1">
    <citation type="journal article" date="2012" name="Nat. Biotechnol.">
        <title>Reference genome sequence of the model plant Setaria.</title>
        <authorList>
            <person name="Bennetzen J.L."/>
            <person name="Schmutz J."/>
            <person name="Wang H."/>
            <person name="Percifield R."/>
            <person name="Hawkins J."/>
            <person name="Pontaroli A.C."/>
            <person name="Estep M."/>
            <person name="Feng L."/>
            <person name="Vaughn J.N."/>
            <person name="Grimwood J."/>
            <person name="Jenkins J."/>
            <person name="Barry K."/>
            <person name="Lindquist E."/>
            <person name="Hellsten U."/>
            <person name="Deshpande S."/>
            <person name="Wang X."/>
            <person name="Wu X."/>
            <person name="Mitros T."/>
            <person name="Triplett J."/>
            <person name="Yang X."/>
            <person name="Ye C.Y."/>
            <person name="Mauro-Herrera M."/>
            <person name="Wang L."/>
            <person name="Li P."/>
            <person name="Sharma M."/>
            <person name="Sharma R."/>
            <person name="Ronald P.C."/>
            <person name="Panaud O."/>
            <person name="Kellogg E.A."/>
            <person name="Brutnell T.P."/>
            <person name="Doust A.N."/>
            <person name="Tuskan G.A."/>
            <person name="Rokhsar D."/>
            <person name="Devos K.M."/>
        </authorList>
    </citation>
    <scope>NUCLEOTIDE SEQUENCE [LARGE SCALE GENOMIC DNA]</scope>
    <source>
        <strain evidence="2">cv. Yugu1</strain>
    </source>
</reference>
<dbReference type="EMBL" id="AGNK02004319">
    <property type="status" value="NOT_ANNOTATED_CDS"/>
    <property type="molecule type" value="Genomic_DNA"/>
</dbReference>
<proteinExistence type="predicted"/>
<organism evidence="1 2">
    <name type="scientific">Setaria italica</name>
    <name type="common">Foxtail millet</name>
    <name type="synonym">Panicum italicum</name>
    <dbReference type="NCBI Taxonomy" id="4555"/>
    <lineage>
        <taxon>Eukaryota</taxon>
        <taxon>Viridiplantae</taxon>
        <taxon>Streptophyta</taxon>
        <taxon>Embryophyta</taxon>
        <taxon>Tracheophyta</taxon>
        <taxon>Spermatophyta</taxon>
        <taxon>Magnoliopsida</taxon>
        <taxon>Liliopsida</taxon>
        <taxon>Poales</taxon>
        <taxon>Poaceae</taxon>
        <taxon>PACMAD clade</taxon>
        <taxon>Panicoideae</taxon>
        <taxon>Panicodae</taxon>
        <taxon>Paniceae</taxon>
        <taxon>Cenchrinae</taxon>
        <taxon>Setaria</taxon>
    </lineage>
</organism>
<protein>
    <submittedName>
        <fullName evidence="1">Uncharacterized protein</fullName>
    </submittedName>
</protein>
<evidence type="ECO:0000313" key="1">
    <source>
        <dbReference type="EnsemblPlants" id="KQK97072"/>
    </source>
</evidence>
<accession>K3YE81</accession>
<dbReference type="Gramene" id="KQK97072">
    <property type="protein sequence ID" value="KQK97072"/>
    <property type="gene ID" value="SETIT_012542mg"/>
</dbReference>
<dbReference type="HOGENOM" id="CLU_1449998_0_0_1"/>
<dbReference type="OMA" id="NISHCID"/>
<reference evidence="1" key="2">
    <citation type="submission" date="2018-08" db="UniProtKB">
        <authorList>
            <consortium name="EnsemblPlants"/>
        </authorList>
    </citation>
    <scope>IDENTIFICATION</scope>
    <source>
        <strain evidence="1">Yugu1</strain>
    </source>
</reference>
<sequence length="187" mass="21584">MDRVARPGARRRAWKAPLLRELAVRHAIDGMHLQKNVFDSTIRFLSLLGKAKDELKSCKDLVDFQIRLKLQPQEFLNGKQYLPPTSYNLTPDERLAMCKCLRGLKVLTGFSSNNWSLVSLKDMMLASYNSHDCHVMIIIFLAITIRAIKPVFVRMVITRMCYFFNVISQKVIDCVKLVRLQLLVLET</sequence>
<keyword evidence="2" id="KW-1185">Reference proteome</keyword>
<dbReference type="EnsemblPlants" id="KQK97072">
    <property type="protein sequence ID" value="KQK97072"/>
    <property type="gene ID" value="SETIT_012542mg"/>
</dbReference>
<evidence type="ECO:0000313" key="2">
    <source>
        <dbReference type="Proteomes" id="UP000004995"/>
    </source>
</evidence>
<dbReference type="eggNOG" id="ENOG502QWJJ">
    <property type="taxonomic scope" value="Eukaryota"/>
</dbReference>
<dbReference type="InParanoid" id="K3YE81"/>